<feature type="compositionally biased region" description="Basic and acidic residues" evidence="3">
    <location>
        <begin position="381"/>
        <end position="410"/>
    </location>
</feature>
<organism evidence="4 5">
    <name type="scientific">Lymnaea stagnalis</name>
    <name type="common">Great pond snail</name>
    <name type="synonym">Helix stagnalis</name>
    <dbReference type="NCBI Taxonomy" id="6523"/>
    <lineage>
        <taxon>Eukaryota</taxon>
        <taxon>Metazoa</taxon>
        <taxon>Spiralia</taxon>
        <taxon>Lophotrochozoa</taxon>
        <taxon>Mollusca</taxon>
        <taxon>Gastropoda</taxon>
        <taxon>Heterobranchia</taxon>
        <taxon>Euthyneura</taxon>
        <taxon>Panpulmonata</taxon>
        <taxon>Hygrophila</taxon>
        <taxon>Lymnaeoidea</taxon>
        <taxon>Lymnaeidae</taxon>
        <taxon>Lymnaea</taxon>
    </lineage>
</organism>
<dbReference type="PANTHER" id="PTHR21531">
    <property type="entry name" value="LOW-TEMPERATURE VIABILITY PROTEIN LTV1-RELATED"/>
    <property type="match status" value="1"/>
</dbReference>
<feature type="region of interest" description="Disordered" evidence="3">
    <location>
        <begin position="159"/>
        <end position="205"/>
    </location>
</feature>
<feature type="region of interest" description="Disordered" evidence="3">
    <location>
        <begin position="330"/>
        <end position="410"/>
    </location>
</feature>
<dbReference type="GO" id="GO:0030688">
    <property type="term" value="C:preribosome, small subunit precursor"/>
    <property type="evidence" value="ECO:0007669"/>
    <property type="project" value="TreeGrafter"/>
</dbReference>
<evidence type="ECO:0000256" key="3">
    <source>
        <dbReference type="SAM" id="MobiDB-lite"/>
    </source>
</evidence>
<dbReference type="AlphaFoldDB" id="A0AAV2IF89"/>
<dbReference type="Pfam" id="PF04180">
    <property type="entry name" value="LTV"/>
    <property type="match status" value="1"/>
</dbReference>
<evidence type="ECO:0000256" key="2">
    <source>
        <dbReference type="ARBA" id="ARBA00021561"/>
    </source>
</evidence>
<name>A0AAV2IF89_LYMST</name>
<evidence type="ECO:0000313" key="5">
    <source>
        <dbReference type="Proteomes" id="UP001497497"/>
    </source>
</evidence>
<dbReference type="EMBL" id="CAXITT010000557">
    <property type="protein sequence ID" value="CAL1543542.1"/>
    <property type="molecule type" value="Genomic_DNA"/>
</dbReference>
<proteinExistence type="inferred from homology"/>
<dbReference type="InterPro" id="IPR007307">
    <property type="entry name" value="Ltv1"/>
</dbReference>
<comment type="similarity">
    <text evidence="1">Belongs to the LTV1 family.</text>
</comment>
<sequence>MPKPVKKKKKFIRKKESTTYRLIPGYVKDDDDDETSAAVAKEEIEARKEEQRKYGIFYDDTYNYLKHLRSMNEQATLVNTESYQMRTEDEVRSTFSGPSLFKEFYSTDATEEEEIDPEILEALENAPVVKVENEDELDEIEDLLDDDFLAKAGGVIPEQLKELEESDRENDFVSDDDGDESDNDSEEEVDESSDFDVSEEEEGDAQLAYRNRGNVQDDIIAAQTDLILKNFSEGFGFRCSNQISDDEPDHATAEDYENLKEILKHDKLTPEIVSWSEVLDDKADRPKIDTSKYLYDDVDEYEWKEVKPAKPKFDCVSILSLNSNTRNLPTDLIPPKVEGRNKHPKSVSDSTESSNIPGLSLKQLEAEIRESKNADKASTFRARDETVEEKKARKKAIKEERKERRQEKKANRIVFSMENEKMKRDTATVAKAVKSVKIC</sequence>
<dbReference type="GO" id="GO:0005829">
    <property type="term" value="C:cytosol"/>
    <property type="evidence" value="ECO:0007669"/>
    <property type="project" value="TreeGrafter"/>
</dbReference>
<dbReference type="GO" id="GO:0000056">
    <property type="term" value="P:ribosomal small subunit export from nucleus"/>
    <property type="evidence" value="ECO:0007669"/>
    <property type="project" value="TreeGrafter"/>
</dbReference>
<feature type="compositionally biased region" description="Acidic residues" evidence="3">
    <location>
        <begin position="164"/>
        <end position="204"/>
    </location>
</feature>
<dbReference type="Proteomes" id="UP001497497">
    <property type="component" value="Unassembled WGS sequence"/>
</dbReference>
<gene>
    <name evidence="4" type="ORF">GSLYS_00017076001</name>
</gene>
<keyword evidence="5" id="KW-1185">Reference proteome</keyword>
<dbReference type="PANTHER" id="PTHR21531:SF0">
    <property type="entry name" value="PROTEIN LTV1 HOMOLOG"/>
    <property type="match status" value="1"/>
</dbReference>
<evidence type="ECO:0000313" key="4">
    <source>
        <dbReference type="EMBL" id="CAL1543542.1"/>
    </source>
</evidence>
<feature type="compositionally biased region" description="Polar residues" evidence="3">
    <location>
        <begin position="347"/>
        <end position="357"/>
    </location>
</feature>
<dbReference type="GO" id="GO:0042274">
    <property type="term" value="P:ribosomal small subunit biogenesis"/>
    <property type="evidence" value="ECO:0007669"/>
    <property type="project" value="InterPro"/>
</dbReference>
<comment type="caution">
    <text evidence="4">The sequence shown here is derived from an EMBL/GenBank/DDBJ whole genome shotgun (WGS) entry which is preliminary data.</text>
</comment>
<accession>A0AAV2IF89</accession>
<protein>
    <recommendedName>
        <fullName evidence="2">Protein LTV1 homolog</fullName>
    </recommendedName>
</protein>
<evidence type="ECO:0000256" key="1">
    <source>
        <dbReference type="ARBA" id="ARBA00009078"/>
    </source>
</evidence>
<feature type="compositionally biased region" description="Basic and acidic residues" evidence="3">
    <location>
        <begin position="364"/>
        <end position="375"/>
    </location>
</feature>
<dbReference type="GO" id="GO:0005634">
    <property type="term" value="C:nucleus"/>
    <property type="evidence" value="ECO:0007669"/>
    <property type="project" value="TreeGrafter"/>
</dbReference>
<reference evidence="4 5" key="1">
    <citation type="submission" date="2024-04" db="EMBL/GenBank/DDBJ databases">
        <authorList>
            <consortium name="Genoscope - CEA"/>
            <person name="William W."/>
        </authorList>
    </citation>
    <scope>NUCLEOTIDE SEQUENCE [LARGE SCALE GENOMIC DNA]</scope>
</reference>